<dbReference type="Proteomes" id="UP000274920">
    <property type="component" value="Unassembled WGS sequence"/>
</dbReference>
<gene>
    <name evidence="1" type="ORF">EBB54_02275</name>
</gene>
<evidence type="ECO:0000313" key="1">
    <source>
        <dbReference type="EMBL" id="RRK30333.1"/>
    </source>
</evidence>
<dbReference type="InterPro" id="IPR043779">
    <property type="entry name" value="DUF5721"/>
</dbReference>
<comment type="caution">
    <text evidence="1">The sequence shown here is derived from an EMBL/GenBank/DDBJ whole genome shotgun (WGS) entry which is preliminary data.</text>
</comment>
<sequence length="161" mass="18545">MIALKLKNTKNFMTQLLLSDTFDNFLFIEGEVVTFNTFTIDGFIQKDFYEDSPEGDYASWKQLRELCFSIIKGKRTPLSFRFVFSLSPENTARLIEQKSLDFHVSDVQGLYLNIRFDGAGLQCVTGTSLKAFSMDKSLEREWDAMVPRFFDQKGLAFDLAE</sequence>
<protein>
    <submittedName>
        <fullName evidence="1">Uncharacterized protein</fullName>
    </submittedName>
</protein>
<dbReference type="Pfam" id="PF18988">
    <property type="entry name" value="DUF5721"/>
    <property type="match status" value="1"/>
</dbReference>
<reference evidence="1" key="1">
    <citation type="submission" date="2018-10" db="EMBL/GenBank/DDBJ databases">
        <title>Schaedlerella arabinophila gen. nov. sp. nov., isolated from the mouse intestinal tract and comparative analysis with the genome of the closely related altered Schaedler flora strain ASF502.</title>
        <authorList>
            <person name="Miyake S."/>
            <person name="Soh M."/>
            <person name="Seedorf H."/>
        </authorList>
    </citation>
    <scope>NUCLEOTIDE SEQUENCE [LARGE SCALE GENOMIC DNA]</scope>
    <source>
        <strain evidence="1">DSM 106076</strain>
    </source>
</reference>
<proteinExistence type="predicted"/>
<name>A0A426DCK1_9FIRM</name>
<dbReference type="AlphaFoldDB" id="A0A426DCK1"/>
<evidence type="ECO:0000313" key="2">
    <source>
        <dbReference type="Proteomes" id="UP000274920"/>
    </source>
</evidence>
<dbReference type="RefSeq" id="WP_125126170.1">
    <property type="nucleotide sequence ID" value="NZ_RHJS01000002.1"/>
</dbReference>
<organism evidence="1 2">
    <name type="scientific">Schaedlerella arabinosiphila</name>
    <dbReference type="NCBI Taxonomy" id="2044587"/>
    <lineage>
        <taxon>Bacteria</taxon>
        <taxon>Bacillati</taxon>
        <taxon>Bacillota</taxon>
        <taxon>Clostridia</taxon>
        <taxon>Lachnospirales</taxon>
        <taxon>Lachnospiraceae</taxon>
        <taxon>Schaedlerella</taxon>
    </lineage>
</organism>
<accession>A0A426DCK1</accession>
<dbReference type="EMBL" id="RHJS01000002">
    <property type="protein sequence ID" value="RRK30333.1"/>
    <property type="molecule type" value="Genomic_DNA"/>
</dbReference>
<keyword evidence="2" id="KW-1185">Reference proteome</keyword>